<keyword evidence="1" id="KW-0472">Membrane</keyword>
<dbReference type="InterPro" id="IPR044845">
    <property type="entry name" value="HPAT/SRGT1-like"/>
</dbReference>
<evidence type="ECO:0000313" key="2">
    <source>
        <dbReference type="EMBL" id="KAK3262497.1"/>
    </source>
</evidence>
<gene>
    <name evidence="2" type="ORF">CYMTET_28650</name>
</gene>
<dbReference type="Proteomes" id="UP001190700">
    <property type="component" value="Unassembled WGS sequence"/>
</dbReference>
<protein>
    <submittedName>
        <fullName evidence="2">Uncharacterized protein</fullName>
    </submittedName>
</protein>
<proteinExistence type="predicted"/>
<reference evidence="2 3" key="1">
    <citation type="journal article" date="2015" name="Genome Biol. Evol.">
        <title>Comparative Genomics of a Bacterivorous Green Alga Reveals Evolutionary Causalities and Consequences of Phago-Mixotrophic Mode of Nutrition.</title>
        <authorList>
            <person name="Burns J.A."/>
            <person name="Paasch A."/>
            <person name="Narechania A."/>
            <person name="Kim E."/>
        </authorList>
    </citation>
    <scope>NUCLEOTIDE SEQUENCE [LARGE SCALE GENOMIC DNA]</scope>
    <source>
        <strain evidence="2 3">PLY_AMNH</strain>
    </source>
</reference>
<dbReference type="AlphaFoldDB" id="A0AAE0FMQ0"/>
<evidence type="ECO:0000256" key="1">
    <source>
        <dbReference type="SAM" id="Phobius"/>
    </source>
</evidence>
<name>A0AAE0FMQ0_9CHLO</name>
<organism evidence="2 3">
    <name type="scientific">Cymbomonas tetramitiformis</name>
    <dbReference type="NCBI Taxonomy" id="36881"/>
    <lineage>
        <taxon>Eukaryota</taxon>
        <taxon>Viridiplantae</taxon>
        <taxon>Chlorophyta</taxon>
        <taxon>Pyramimonadophyceae</taxon>
        <taxon>Pyramimonadales</taxon>
        <taxon>Pyramimonadaceae</taxon>
        <taxon>Cymbomonas</taxon>
    </lineage>
</organism>
<feature type="transmembrane region" description="Helical" evidence="1">
    <location>
        <begin position="21"/>
        <end position="43"/>
    </location>
</feature>
<sequence>MPVNMMKRRRPAKPPVAQQSGCLCVYLLLVSALGVTVCLWSLYSVAHPSSHTPELQTPSAEGDGKQDPLETVVATSSEEQEWKQLEQDHLKGELLEAKEGGLDDVPAKVDVGSQTMYEKCRGRIHVIFSTVCNPYGDWQSEGLVYSHFKVGMRGTISRITSCNDEKYKYPKVWHPCYNVHVTKDLTGKVLRPFEPYSAERPA</sequence>
<keyword evidence="1" id="KW-1133">Transmembrane helix</keyword>
<dbReference type="PANTHER" id="PTHR31485:SF7">
    <property type="entry name" value="PEPTIDYL SERINE ALPHA-GALACTOSYLTRANSFERASE"/>
    <property type="match status" value="1"/>
</dbReference>
<comment type="caution">
    <text evidence="2">The sequence shown here is derived from an EMBL/GenBank/DDBJ whole genome shotgun (WGS) entry which is preliminary data.</text>
</comment>
<accession>A0AAE0FMQ0</accession>
<dbReference type="EMBL" id="LGRX02016146">
    <property type="protein sequence ID" value="KAK3262497.1"/>
    <property type="molecule type" value="Genomic_DNA"/>
</dbReference>
<dbReference type="PANTHER" id="PTHR31485">
    <property type="entry name" value="PEPTIDYL SERINE ALPHA-GALACTOSYLTRANSFERASE"/>
    <property type="match status" value="1"/>
</dbReference>
<evidence type="ECO:0000313" key="3">
    <source>
        <dbReference type="Proteomes" id="UP001190700"/>
    </source>
</evidence>
<keyword evidence="3" id="KW-1185">Reference proteome</keyword>
<dbReference type="GO" id="GO:0016757">
    <property type="term" value="F:glycosyltransferase activity"/>
    <property type="evidence" value="ECO:0007669"/>
    <property type="project" value="InterPro"/>
</dbReference>
<keyword evidence="1" id="KW-0812">Transmembrane</keyword>